<protein>
    <submittedName>
        <fullName evidence="2">Uncharacterized protein</fullName>
    </submittedName>
</protein>
<dbReference type="AlphaFoldDB" id="A0A4C1YIC2"/>
<organism evidence="2 3">
    <name type="scientific">Eumeta variegata</name>
    <name type="common">Bagworm moth</name>
    <name type="synonym">Eumeta japonica</name>
    <dbReference type="NCBI Taxonomy" id="151549"/>
    <lineage>
        <taxon>Eukaryota</taxon>
        <taxon>Metazoa</taxon>
        <taxon>Ecdysozoa</taxon>
        <taxon>Arthropoda</taxon>
        <taxon>Hexapoda</taxon>
        <taxon>Insecta</taxon>
        <taxon>Pterygota</taxon>
        <taxon>Neoptera</taxon>
        <taxon>Endopterygota</taxon>
        <taxon>Lepidoptera</taxon>
        <taxon>Glossata</taxon>
        <taxon>Ditrysia</taxon>
        <taxon>Tineoidea</taxon>
        <taxon>Psychidae</taxon>
        <taxon>Oiketicinae</taxon>
        <taxon>Eumeta</taxon>
    </lineage>
</organism>
<name>A0A4C1YIC2_EUMVA</name>
<feature type="region of interest" description="Disordered" evidence="1">
    <location>
        <begin position="74"/>
        <end position="98"/>
    </location>
</feature>
<reference evidence="2 3" key="1">
    <citation type="journal article" date="2019" name="Commun. Biol.">
        <title>The bagworm genome reveals a unique fibroin gene that provides high tensile strength.</title>
        <authorList>
            <person name="Kono N."/>
            <person name="Nakamura H."/>
            <person name="Ohtoshi R."/>
            <person name="Tomita M."/>
            <person name="Numata K."/>
            <person name="Arakawa K."/>
        </authorList>
    </citation>
    <scope>NUCLEOTIDE SEQUENCE [LARGE SCALE GENOMIC DNA]</scope>
</reference>
<feature type="compositionally biased region" description="Polar residues" evidence="1">
    <location>
        <begin position="1"/>
        <end position="17"/>
    </location>
</feature>
<dbReference type="EMBL" id="BGZK01001277">
    <property type="protein sequence ID" value="GBP76131.1"/>
    <property type="molecule type" value="Genomic_DNA"/>
</dbReference>
<feature type="compositionally biased region" description="Polar residues" evidence="1">
    <location>
        <begin position="88"/>
        <end position="98"/>
    </location>
</feature>
<evidence type="ECO:0000256" key="1">
    <source>
        <dbReference type="SAM" id="MobiDB-lite"/>
    </source>
</evidence>
<dbReference type="Proteomes" id="UP000299102">
    <property type="component" value="Unassembled WGS sequence"/>
</dbReference>
<proteinExistence type="predicted"/>
<evidence type="ECO:0000313" key="3">
    <source>
        <dbReference type="Proteomes" id="UP000299102"/>
    </source>
</evidence>
<accession>A0A4C1YIC2</accession>
<comment type="caution">
    <text evidence="2">The sequence shown here is derived from an EMBL/GenBank/DDBJ whole genome shotgun (WGS) entry which is preliminary data.</text>
</comment>
<keyword evidence="3" id="KW-1185">Reference proteome</keyword>
<feature type="region of interest" description="Disordered" evidence="1">
    <location>
        <begin position="1"/>
        <end position="33"/>
    </location>
</feature>
<gene>
    <name evidence="2" type="ORF">EVAR_52872_1</name>
</gene>
<sequence length="130" mass="14265">MAKKNQNWNQDRYWNSGTGVGPDNGTRMDINNGTVSRNRIHSENDFRCGINGNLSSLPLMFKGGSVSRSVSKLRAGWEPAPSLKPELTSRTGPRSRSKLANNLVDIEDDGINSMFTGAKPGITLNKKKKC</sequence>
<evidence type="ECO:0000313" key="2">
    <source>
        <dbReference type="EMBL" id="GBP76131.1"/>
    </source>
</evidence>